<name>A0A756I304_SALER</name>
<sequence length="118" mass="13575">MSDLHGLHITIAEWILNHGKAVSAYDVSEQFGLTLNQTTAIMTILEKDRAIKTRRGKTVPSRASGRYGIRTVKVTAIDHEKMEKRKKKSAYSPPETIRHLSRRAKWARLLHNAWRDKK</sequence>
<dbReference type="EMBL" id="DAAWYJ010000029">
    <property type="protein sequence ID" value="HAG0017396.1"/>
    <property type="molecule type" value="Genomic_DNA"/>
</dbReference>
<dbReference type="AlphaFoldDB" id="A0A756I304"/>
<protein>
    <submittedName>
        <fullName evidence="1">Uncharacterized protein</fullName>
    </submittedName>
</protein>
<proteinExistence type="predicted"/>
<dbReference type="InterPro" id="IPR036388">
    <property type="entry name" value="WH-like_DNA-bd_sf"/>
</dbReference>
<dbReference type="Gene3D" id="1.10.10.10">
    <property type="entry name" value="Winged helix-like DNA-binding domain superfamily/Winged helix DNA-binding domain"/>
    <property type="match status" value="1"/>
</dbReference>
<accession>A0A756I304</accession>
<gene>
    <name evidence="1" type="ORF">G8O67_004777</name>
</gene>
<reference evidence="1" key="2">
    <citation type="submission" date="2020-02" db="EMBL/GenBank/DDBJ databases">
        <authorList>
            <consortium name="NCBI Pathogen Detection Project"/>
        </authorList>
    </citation>
    <scope>NUCLEOTIDE SEQUENCE</scope>
    <source>
        <strain evidence="1">MA.CK_00/00002125</strain>
    </source>
</reference>
<organism evidence="1">
    <name type="scientific">Salmonella enterica</name>
    <name type="common">Salmonella choleraesuis</name>
    <dbReference type="NCBI Taxonomy" id="28901"/>
    <lineage>
        <taxon>Bacteria</taxon>
        <taxon>Pseudomonadati</taxon>
        <taxon>Pseudomonadota</taxon>
        <taxon>Gammaproteobacteria</taxon>
        <taxon>Enterobacterales</taxon>
        <taxon>Enterobacteriaceae</taxon>
        <taxon>Salmonella</taxon>
    </lineage>
</organism>
<comment type="caution">
    <text evidence="1">The sequence shown here is derived from an EMBL/GenBank/DDBJ whole genome shotgun (WGS) entry which is preliminary data.</text>
</comment>
<reference evidence="1" key="1">
    <citation type="journal article" date="2018" name="Genome Biol.">
        <title>SKESA: strategic k-mer extension for scrupulous assemblies.</title>
        <authorList>
            <person name="Souvorov A."/>
            <person name="Agarwala R."/>
            <person name="Lipman D.J."/>
        </authorList>
    </citation>
    <scope>NUCLEOTIDE SEQUENCE</scope>
    <source>
        <strain evidence="1">MA.CK_00/00002125</strain>
    </source>
</reference>
<evidence type="ECO:0000313" key="1">
    <source>
        <dbReference type="EMBL" id="HAG0017396.1"/>
    </source>
</evidence>